<feature type="compositionally biased region" description="Basic and acidic residues" evidence="1">
    <location>
        <begin position="220"/>
        <end position="232"/>
    </location>
</feature>
<evidence type="ECO:0000256" key="1">
    <source>
        <dbReference type="SAM" id="MobiDB-lite"/>
    </source>
</evidence>
<feature type="domain" description="DUF4240" evidence="2">
    <location>
        <begin position="2"/>
        <end position="125"/>
    </location>
</feature>
<protein>
    <recommendedName>
        <fullName evidence="2">DUF4240 domain-containing protein</fullName>
    </recommendedName>
</protein>
<evidence type="ECO:0000259" key="2">
    <source>
        <dbReference type="Pfam" id="PF14024"/>
    </source>
</evidence>
<comment type="caution">
    <text evidence="3">The sequence shown here is derived from an EMBL/GenBank/DDBJ whole genome shotgun (WGS) entry which is preliminary data.</text>
</comment>
<feature type="region of interest" description="Disordered" evidence="1">
    <location>
        <begin position="210"/>
        <end position="245"/>
    </location>
</feature>
<organism evidence="3 4">
    <name type="scientific">Streptomyces longisporus</name>
    <dbReference type="NCBI Taxonomy" id="1948"/>
    <lineage>
        <taxon>Bacteria</taxon>
        <taxon>Bacillati</taxon>
        <taxon>Actinomycetota</taxon>
        <taxon>Actinomycetes</taxon>
        <taxon>Kitasatosporales</taxon>
        <taxon>Streptomycetaceae</taxon>
        <taxon>Streptomyces</taxon>
    </lineage>
</organism>
<dbReference type="Pfam" id="PF14024">
    <property type="entry name" value="DUF4240"/>
    <property type="match status" value="1"/>
</dbReference>
<proteinExistence type="predicted"/>
<dbReference type="EMBL" id="BAAASG010000006">
    <property type="protein sequence ID" value="GAA2483759.1"/>
    <property type="molecule type" value="Genomic_DNA"/>
</dbReference>
<accession>A0ABN3LG86</accession>
<sequence length="245" mass="27221">MITPSETTSKDSDKPVDVAVVDHLAGLPMEEILAFEHRLSCLRDAVYRWDVWAAAYLLGRGCSDDRFSDFTAGLVALGREWYEWAVVCPDALAEHPAVRIAAADGDQDVIFDEDFNFVSSRAYARLTRDSDAIGEAWDVHTEAHATTEEDGEGMGESFDFGDAQQLRRRLRGWLRSISVLYPTDTRRGPQISNPPREGRRVGRWLVAPADGRSRAPGAADHQEFCAHHEHQGWSEGPWGPPSDGS</sequence>
<name>A0ABN3LG86_STRLO</name>
<evidence type="ECO:0000313" key="3">
    <source>
        <dbReference type="EMBL" id="GAA2483759.1"/>
    </source>
</evidence>
<reference evidence="3 4" key="1">
    <citation type="journal article" date="2019" name="Int. J. Syst. Evol. Microbiol.">
        <title>The Global Catalogue of Microorganisms (GCM) 10K type strain sequencing project: providing services to taxonomists for standard genome sequencing and annotation.</title>
        <authorList>
            <consortium name="The Broad Institute Genomics Platform"/>
            <consortium name="The Broad Institute Genome Sequencing Center for Infectious Disease"/>
            <person name="Wu L."/>
            <person name="Ma J."/>
        </authorList>
    </citation>
    <scope>NUCLEOTIDE SEQUENCE [LARGE SCALE GENOMIC DNA]</scope>
    <source>
        <strain evidence="3 4">JCM 4395</strain>
    </source>
</reference>
<dbReference type="Proteomes" id="UP001501777">
    <property type="component" value="Unassembled WGS sequence"/>
</dbReference>
<keyword evidence="4" id="KW-1185">Reference proteome</keyword>
<evidence type="ECO:0000313" key="4">
    <source>
        <dbReference type="Proteomes" id="UP001501777"/>
    </source>
</evidence>
<dbReference type="RefSeq" id="WP_344399929.1">
    <property type="nucleotide sequence ID" value="NZ_BAAASG010000006.1"/>
</dbReference>
<dbReference type="InterPro" id="IPR025334">
    <property type="entry name" value="DUF4240"/>
</dbReference>
<gene>
    <name evidence="3" type="ORF">GCM10010276_21670</name>
</gene>